<dbReference type="SUPFAM" id="SSF55804">
    <property type="entry name" value="Phoshotransferase/anion transport protein"/>
    <property type="match status" value="1"/>
</dbReference>
<dbReference type="PROSITE" id="PS00372">
    <property type="entry name" value="PTS_EIIA_TYPE_2_HIS"/>
    <property type="match status" value="1"/>
</dbReference>
<sequence length="166" mass="17551">MEAAVNIMKFLGAEDIALDLPAASKQAAIESAADRLCRGDDDGDRKAVLQALNAREQLGSTALGRGVALPHARTDVLGEPRVALMRLEQPVDFGAADGDPVDLVLAVVWPAEAMDDFLGTLSKFCKMMREPRLLQGLRDAADSEAASQLLRVAAEQTAPAQSAARA</sequence>
<dbReference type="PANTHER" id="PTHR47738">
    <property type="entry name" value="PTS SYSTEM FRUCTOSE-LIKE EIIA COMPONENT-RELATED"/>
    <property type="match status" value="1"/>
</dbReference>
<protein>
    <submittedName>
        <fullName evidence="2">PTS sugar transporter subunit IIA</fullName>
    </submittedName>
</protein>
<dbReference type="PANTHER" id="PTHR47738:SF1">
    <property type="entry name" value="NITROGEN REGULATORY PROTEIN"/>
    <property type="match status" value="1"/>
</dbReference>
<evidence type="ECO:0000259" key="1">
    <source>
        <dbReference type="PROSITE" id="PS51094"/>
    </source>
</evidence>
<dbReference type="PROSITE" id="PS51094">
    <property type="entry name" value="PTS_EIIA_TYPE_2"/>
    <property type="match status" value="1"/>
</dbReference>
<dbReference type="Pfam" id="PF00359">
    <property type="entry name" value="PTS_EIIA_2"/>
    <property type="match status" value="1"/>
</dbReference>
<evidence type="ECO:0000313" key="3">
    <source>
        <dbReference type="Proteomes" id="UP001254257"/>
    </source>
</evidence>
<organism evidence="2 3">
    <name type="scientific">Bosea rubneri</name>
    <dbReference type="NCBI Taxonomy" id="3075434"/>
    <lineage>
        <taxon>Bacteria</taxon>
        <taxon>Pseudomonadati</taxon>
        <taxon>Pseudomonadota</taxon>
        <taxon>Alphaproteobacteria</taxon>
        <taxon>Hyphomicrobiales</taxon>
        <taxon>Boseaceae</taxon>
        <taxon>Bosea</taxon>
    </lineage>
</organism>
<dbReference type="RefSeq" id="WP_316016366.1">
    <property type="nucleotide sequence ID" value="NZ_JAWDID010000001.1"/>
</dbReference>
<dbReference type="InterPro" id="IPR016152">
    <property type="entry name" value="PTrfase/Anion_transptr"/>
</dbReference>
<keyword evidence="3" id="KW-1185">Reference proteome</keyword>
<name>A0ABU3S0W9_9HYPH</name>
<comment type="caution">
    <text evidence="2">The sequence shown here is derived from an EMBL/GenBank/DDBJ whole genome shotgun (WGS) entry which is preliminary data.</text>
</comment>
<gene>
    <name evidence="2" type="ORF">RKE40_00925</name>
</gene>
<accession>A0ABU3S0W9</accession>
<dbReference type="Proteomes" id="UP001254257">
    <property type="component" value="Unassembled WGS sequence"/>
</dbReference>
<reference evidence="2 3" key="1">
    <citation type="submission" date="2023-09" db="EMBL/GenBank/DDBJ databases">
        <title>Whole genome shotgun sequencing (WGS) of Bosea sp. ZW T0_25, isolated from stored onions (Allium cepa).</title>
        <authorList>
            <person name="Stoll D.A."/>
            <person name="Huch M."/>
        </authorList>
    </citation>
    <scope>NUCLEOTIDE SEQUENCE [LARGE SCALE GENOMIC DNA]</scope>
    <source>
        <strain evidence="2 3">ZW T0_25</strain>
    </source>
</reference>
<dbReference type="CDD" id="cd00211">
    <property type="entry name" value="PTS_IIA_fru"/>
    <property type="match status" value="1"/>
</dbReference>
<evidence type="ECO:0000313" key="2">
    <source>
        <dbReference type="EMBL" id="MDU0338420.1"/>
    </source>
</evidence>
<dbReference type="Gene3D" id="3.40.930.10">
    <property type="entry name" value="Mannitol-specific EII, Chain A"/>
    <property type="match status" value="1"/>
</dbReference>
<dbReference type="InterPro" id="IPR051541">
    <property type="entry name" value="PTS_SugarTrans_NitroReg"/>
</dbReference>
<dbReference type="EMBL" id="JAWDID010000001">
    <property type="protein sequence ID" value="MDU0338420.1"/>
    <property type="molecule type" value="Genomic_DNA"/>
</dbReference>
<feature type="domain" description="PTS EIIA type-2" evidence="1">
    <location>
        <begin position="9"/>
        <end position="153"/>
    </location>
</feature>
<keyword evidence="2" id="KW-0813">Transport</keyword>
<proteinExistence type="predicted"/>
<keyword evidence="2" id="KW-0762">Sugar transport</keyword>
<dbReference type="InterPro" id="IPR002178">
    <property type="entry name" value="PTS_EIIA_type-2_dom"/>
</dbReference>